<feature type="transmembrane region" description="Helical" evidence="5">
    <location>
        <begin position="12"/>
        <end position="33"/>
    </location>
</feature>
<dbReference type="InterPro" id="IPR004695">
    <property type="entry name" value="SLAC1/Mae1/Ssu1/TehA"/>
</dbReference>
<gene>
    <name evidence="6" type="primary">tehA</name>
    <name evidence="6" type="ORF">PEL8287_03132</name>
</gene>
<sequence length="323" mass="34467">MANTAKNSLIWLEHVPVTLFTLGMGLSGFSLALRAGERALGLTNVLSLAACALAIGVFLAVCLAYLAKALRHPSAVAAEWNNPVKLAFFPAISISLLLLSAALLNLSMPVARLLWCIAVPLQGVLTIAVISGWISARAFLHGHLSPAWFIPVVGNVIVPIAGVQLGYVETSWFYASVGLIFWIVLLSLVMNRLIFHDPLPERLQPTLVILIAPPAVGFLGWVQLVGEVDSFARILLNGAYLFSLIVAVQLPRILRLPFSLSFWALSFPFAGVTIASFTYAEATGSMPHTVIGLALLALLCVIIAALLIRTAGAVRSGAVFQPD</sequence>
<dbReference type="PANTHER" id="PTHR37955:SF1">
    <property type="entry name" value="DEP DOMAIN-CONTAINING PROTEIN"/>
    <property type="match status" value="1"/>
</dbReference>
<dbReference type="InterPro" id="IPR052951">
    <property type="entry name" value="Tellurite_res_ion_channel"/>
</dbReference>
<keyword evidence="3 5" id="KW-1133">Transmembrane helix</keyword>
<dbReference type="AlphaFoldDB" id="A0A1Y5T8V9"/>
<feature type="transmembrane region" description="Helical" evidence="5">
    <location>
        <begin position="86"/>
        <end position="106"/>
    </location>
</feature>
<dbReference type="OrthoDB" id="958273at2"/>
<reference evidence="6 7" key="1">
    <citation type="submission" date="2017-03" db="EMBL/GenBank/DDBJ databases">
        <authorList>
            <person name="Afonso C.L."/>
            <person name="Miller P.J."/>
            <person name="Scott M.A."/>
            <person name="Spackman E."/>
            <person name="Goraichik I."/>
            <person name="Dimitrov K.M."/>
            <person name="Suarez D.L."/>
            <person name="Swayne D.E."/>
        </authorList>
    </citation>
    <scope>NUCLEOTIDE SEQUENCE [LARGE SCALE GENOMIC DNA]</scope>
    <source>
        <strain evidence="6 7">CECT 8287</strain>
    </source>
</reference>
<name>A0A1Y5T8V9_9RHOB</name>
<organism evidence="6 7">
    <name type="scientific">Roseovarius litorisediminis</name>
    <dbReference type="NCBI Taxonomy" id="1312363"/>
    <lineage>
        <taxon>Bacteria</taxon>
        <taxon>Pseudomonadati</taxon>
        <taxon>Pseudomonadota</taxon>
        <taxon>Alphaproteobacteria</taxon>
        <taxon>Rhodobacterales</taxon>
        <taxon>Roseobacteraceae</taxon>
        <taxon>Roseovarius</taxon>
    </lineage>
</organism>
<evidence type="ECO:0000256" key="4">
    <source>
        <dbReference type="ARBA" id="ARBA00023136"/>
    </source>
</evidence>
<feature type="transmembrane region" description="Helical" evidence="5">
    <location>
        <begin position="148"/>
        <end position="167"/>
    </location>
</feature>
<evidence type="ECO:0000256" key="1">
    <source>
        <dbReference type="ARBA" id="ARBA00004141"/>
    </source>
</evidence>
<feature type="transmembrane region" description="Helical" evidence="5">
    <location>
        <begin position="112"/>
        <end position="136"/>
    </location>
</feature>
<dbReference type="RefSeq" id="WP_085893359.1">
    <property type="nucleotide sequence ID" value="NZ_FWFL01000009.1"/>
</dbReference>
<feature type="transmembrane region" description="Helical" evidence="5">
    <location>
        <begin position="207"/>
        <end position="224"/>
    </location>
</feature>
<evidence type="ECO:0000256" key="3">
    <source>
        <dbReference type="ARBA" id="ARBA00022989"/>
    </source>
</evidence>
<dbReference type="Gene3D" id="1.50.10.150">
    <property type="entry name" value="Voltage-dependent anion channel"/>
    <property type="match status" value="1"/>
</dbReference>
<feature type="transmembrane region" description="Helical" evidence="5">
    <location>
        <begin position="45"/>
        <end position="66"/>
    </location>
</feature>
<dbReference type="Pfam" id="PF03595">
    <property type="entry name" value="SLAC1"/>
    <property type="match status" value="1"/>
</dbReference>
<dbReference type="InterPro" id="IPR038665">
    <property type="entry name" value="Voltage-dep_anion_channel_sf"/>
</dbReference>
<dbReference type="Proteomes" id="UP000193827">
    <property type="component" value="Unassembled WGS sequence"/>
</dbReference>
<protein>
    <submittedName>
        <fullName evidence="6">Tellurite resistance protein TehA</fullName>
    </submittedName>
</protein>
<evidence type="ECO:0000313" key="7">
    <source>
        <dbReference type="Proteomes" id="UP000193827"/>
    </source>
</evidence>
<dbReference type="CDD" id="cd09323">
    <property type="entry name" value="TDT_SLAC1_like"/>
    <property type="match status" value="1"/>
</dbReference>
<dbReference type="PANTHER" id="PTHR37955">
    <property type="entry name" value="TELLURITE RESISTANCE PROTEIN TEHA"/>
    <property type="match status" value="1"/>
</dbReference>
<proteinExistence type="predicted"/>
<accession>A0A1Y5T8V9</accession>
<evidence type="ECO:0000256" key="5">
    <source>
        <dbReference type="SAM" id="Phobius"/>
    </source>
</evidence>
<evidence type="ECO:0000256" key="2">
    <source>
        <dbReference type="ARBA" id="ARBA00022692"/>
    </source>
</evidence>
<keyword evidence="4 5" id="KW-0472">Membrane</keyword>
<comment type="subcellular location">
    <subcellularLocation>
        <location evidence="1">Membrane</location>
        <topology evidence="1">Multi-pass membrane protein</topology>
    </subcellularLocation>
</comment>
<keyword evidence="7" id="KW-1185">Reference proteome</keyword>
<feature type="transmembrane region" description="Helical" evidence="5">
    <location>
        <begin position="286"/>
        <end position="308"/>
    </location>
</feature>
<dbReference type="GO" id="GO:0046583">
    <property type="term" value="F:monoatomic cation efflux transmembrane transporter activity"/>
    <property type="evidence" value="ECO:0007669"/>
    <property type="project" value="TreeGrafter"/>
</dbReference>
<feature type="transmembrane region" description="Helical" evidence="5">
    <location>
        <begin position="173"/>
        <end position="195"/>
    </location>
</feature>
<feature type="transmembrane region" description="Helical" evidence="5">
    <location>
        <begin position="260"/>
        <end position="280"/>
    </location>
</feature>
<keyword evidence="2 5" id="KW-0812">Transmembrane</keyword>
<dbReference type="EMBL" id="FWFL01000009">
    <property type="protein sequence ID" value="SLN58500.1"/>
    <property type="molecule type" value="Genomic_DNA"/>
</dbReference>
<dbReference type="GO" id="GO:0005886">
    <property type="term" value="C:plasma membrane"/>
    <property type="evidence" value="ECO:0007669"/>
    <property type="project" value="TreeGrafter"/>
</dbReference>
<evidence type="ECO:0000313" key="6">
    <source>
        <dbReference type="EMBL" id="SLN58500.1"/>
    </source>
</evidence>
<feature type="transmembrane region" description="Helical" evidence="5">
    <location>
        <begin position="230"/>
        <end position="248"/>
    </location>
</feature>